<keyword evidence="2" id="KW-0732">Signal</keyword>
<name>G9WVA5_9FIRM</name>
<dbReference type="EMBL" id="AFZD01000017">
    <property type="protein sequence ID" value="EHL11506.1"/>
    <property type="molecule type" value="Genomic_DNA"/>
</dbReference>
<evidence type="ECO:0000256" key="1">
    <source>
        <dbReference type="SAM" id="MobiDB-lite"/>
    </source>
</evidence>
<dbReference type="PROSITE" id="PS51257">
    <property type="entry name" value="PROKAR_LIPOPROTEIN"/>
    <property type="match status" value="1"/>
</dbReference>
<keyword evidence="4" id="KW-1185">Reference proteome</keyword>
<comment type="caution">
    <text evidence="3">The sequence shown here is derived from an EMBL/GenBank/DDBJ whole genome shotgun (WGS) entry which is preliminary data.</text>
</comment>
<dbReference type="Pfam" id="PF03577">
    <property type="entry name" value="Peptidase_C69"/>
    <property type="match status" value="1"/>
</dbReference>
<dbReference type="GO" id="GO:0006508">
    <property type="term" value="P:proteolysis"/>
    <property type="evidence" value="ECO:0007669"/>
    <property type="project" value="InterPro"/>
</dbReference>
<dbReference type="MEROPS" id="C69.002"/>
<dbReference type="InterPro" id="IPR005322">
    <property type="entry name" value="Peptidase_C69"/>
</dbReference>
<dbReference type="PANTHER" id="PTHR12994:SF17">
    <property type="entry name" value="LD30995P"/>
    <property type="match status" value="1"/>
</dbReference>
<gene>
    <name evidence="3" type="ORF">HMPREF9624_00839</name>
</gene>
<dbReference type="HOGENOM" id="CLU_014823_0_1_9"/>
<dbReference type="Proteomes" id="UP000003527">
    <property type="component" value="Unassembled WGS sequence"/>
</dbReference>
<feature type="region of interest" description="Disordered" evidence="1">
    <location>
        <begin position="603"/>
        <end position="629"/>
    </location>
</feature>
<feature type="compositionally biased region" description="Basic and acidic residues" evidence="1">
    <location>
        <begin position="620"/>
        <end position="629"/>
    </location>
</feature>
<feature type="signal peptide" evidence="2">
    <location>
        <begin position="1"/>
        <end position="27"/>
    </location>
</feature>
<dbReference type="GO" id="GO:0016805">
    <property type="term" value="F:dipeptidase activity"/>
    <property type="evidence" value="ECO:0007669"/>
    <property type="project" value="InterPro"/>
</dbReference>
<proteinExistence type="predicted"/>
<dbReference type="GO" id="GO:0070004">
    <property type="term" value="F:cysteine-type exopeptidase activity"/>
    <property type="evidence" value="ECO:0007669"/>
    <property type="project" value="InterPro"/>
</dbReference>
<dbReference type="Gene3D" id="3.60.60.10">
    <property type="entry name" value="Penicillin V Acylase, Chain A"/>
    <property type="match status" value="1"/>
</dbReference>
<protein>
    <submittedName>
        <fullName evidence="3">Uncharacterized protein</fullName>
    </submittedName>
</protein>
<organism evidence="3 4">
    <name type="scientific">Oribacterium asaccharolyticum ACB7</name>
    <dbReference type="NCBI Taxonomy" id="796944"/>
    <lineage>
        <taxon>Bacteria</taxon>
        <taxon>Bacillati</taxon>
        <taxon>Bacillota</taxon>
        <taxon>Clostridia</taxon>
        <taxon>Lachnospirales</taxon>
        <taxon>Lachnospiraceae</taxon>
        <taxon>Oribacterium</taxon>
    </lineage>
</organism>
<feature type="compositionally biased region" description="Low complexity" evidence="1">
    <location>
        <begin position="603"/>
        <end position="618"/>
    </location>
</feature>
<dbReference type="PANTHER" id="PTHR12994">
    <property type="entry name" value="SECERNIN"/>
    <property type="match status" value="1"/>
</dbReference>
<dbReference type="PATRIC" id="fig|796944.3.peg.1565"/>
<evidence type="ECO:0000256" key="2">
    <source>
        <dbReference type="SAM" id="SignalP"/>
    </source>
</evidence>
<evidence type="ECO:0000313" key="3">
    <source>
        <dbReference type="EMBL" id="EHL11506.1"/>
    </source>
</evidence>
<dbReference type="RefSeq" id="WP_009536680.1">
    <property type="nucleotide sequence ID" value="NZ_JH414504.1"/>
</dbReference>
<dbReference type="AlphaFoldDB" id="G9WVA5"/>
<accession>G9WVA5</accession>
<sequence>MKKTVSVLLGSAMALMVVTSQVMTAFACTGVIIGKDLTEDGSTIFGRTEDLEVNHNKVYKVHEEAEYKAGESIKDVSVNPDNGYSYTFTHASYRYTSVSDTTPEYGYFDEAGFNEKGLIADMTVSASANDEVLSVDPYVDGTDTTKPVGITEAIIATAVLGNCENARQAVEFIADEVATKGAAEGNGLVVADSKELWYMEIYTGHQFVAMKYPSDKFSVFPNSFWLNECNLTVGEEKENYNVSSDGMYIYSKDIFKVASDAKTLKGDEASRSIDLYGSYAGELRDSTESRVCSGIKQFKPDASFDGKVYPFLQDTTKKITLSDVFAFTRNRLENLDKVADDLSRGDLYPIGNRNTMEAHIYHIPKTATAEYPGTMWLALGSPLTSPFVAYYPNQTAGIPEAQNESNEFNEDSVYWLAMDTLFMIEYNRELLQPIATEKINALESEELKDAVTTMMSAEEATALNQKDATKAFETLKEIHSEIKEKFQNYIKENDYTIHFSGKRATAAFTGAEVTVPKDSAEVGMKLQIKPAEEEGSGELQLVDFYGNPVTEVKQELTYSIPTSAFSGKTAFFDGEQEIASEVKDEHYVFSTKAVKISYKAGSAEGSAETTAEESTAATQEKTENQAESSKKVPNSVLLIGAAAFIIAAVQMRRKKSQ</sequence>
<feature type="chain" id="PRO_5003528116" evidence="2">
    <location>
        <begin position="28"/>
        <end position="657"/>
    </location>
</feature>
<reference evidence="3 4" key="1">
    <citation type="submission" date="2011-08" db="EMBL/GenBank/DDBJ databases">
        <title>The Genome Sequence of Oribacterium sp. ACB7.</title>
        <authorList>
            <consortium name="The Broad Institute Genome Sequencing Platform"/>
            <person name="Earl A."/>
            <person name="Ward D."/>
            <person name="Feldgarden M."/>
            <person name="Gevers D."/>
            <person name="Sizova M."/>
            <person name="Hazen A."/>
            <person name="Epstein S."/>
            <person name="Young S.K."/>
            <person name="Zeng Q."/>
            <person name="Gargeya S."/>
            <person name="Fitzgerald M."/>
            <person name="Haas B."/>
            <person name="Abouelleil A."/>
            <person name="Alvarado L."/>
            <person name="Arachchi H.M."/>
            <person name="Berlin A."/>
            <person name="Brown A."/>
            <person name="Chapman S.B."/>
            <person name="Chen Z."/>
            <person name="Dunbar C."/>
            <person name="Freedman E."/>
            <person name="Gearin G."/>
            <person name="Gellesch M."/>
            <person name="Goldberg J."/>
            <person name="Griggs A."/>
            <person name="Gujja S."/>
            <person name="Heiman D."/>
            <person name="Howarth C."/>
            <person name="Larson L."/>
            <person name="Lui A."/>
            <person name="MacDonald P.J.P."/>
            <person name="Montmayeur A."/>
            <person name="Murphy C."/>
            <person name="Neiman D."/>
            <person name="Pearson M."/>
            <person name="Priest M."/>
            <person name="Roberts A."/>
            <person name="Saif S."/>
            <person name="Shea T."/>
            <person name="Shenoy N."/>
            <person name="Sisk P."/>
            <person name="Stolte C."/>
            <person name="Sykes S."/>
            <person name="Wortman J."/>
            <person name="Nusbaum C."/>
            <person name="Birren B."/>
        </authorList>
    </citation>
    <scope>NUCLEOTIDE SEQUENCE [LARGE SCALE GENOMIC DNA]</scope>
    <source>
        <strain evidence="3 4">ACB7</strain>
    </source>
</reference>
<evidence type="ECO:0000313" key="4">
    <source>
        <dbReference type="Proteomes" id="UP000003527"/>
    </source>
</evidence>